<sequence>MKGYDLDGNELDLELDDFAARVFQHEIDHLEGILMETLLTPEQLAESRAAIRELRALGVGQLPEPEVGIGRLRLP</sequence>
<dbReference type="AlphaFoldDB" id="A0A6J6JUN9"/>
<protein>
    <submittedName>
        <fullName evidence="2">Unannotated protein</fullName>
    </submittedName>
</protein>
<dbReference type="InterPro" id="IPR036821">
    <property type="entry name" value="Peptide_deformylase_sf"/>
</dbReference>
<reference evidence="2" key="1">
    <citation type="submission" date="2020-05" db="EMBL/GenBank/DDBJ databases">
        <authorList>
            <person name="Chiriac C."/>
            <person name="Salcher M."/>
            <person name="Ghai R."/>
            <person name="Kavagutti S V."/>
        </authorList>
    </citation>
    <scope>NUCLEOTIDE SEQUENCE</scope>
</reference>
<dbReference type="EMBL" id="CAEZVV010000021">
    <property type="protein sequence ID" value="CAB4640188.1"/>
    <property type="molecule type" value="Genomic_DNA"/>
</dbReference>
<dbReference type="SUPFAM" id="SSF56420">
    <property type="entry name" value="Peptide deformylase"/>
    <property type="match status" value="1"/>
</dbReference>
<dbReference type="GO" id="GO:0042586">
    <property type="term" value="F:peptide deformylase activity"/>
    <property type="evidence" value="ECO:0007669"/>
    <property type="project" value="InterPro"/>
</dbReference>
<evidence type="ECO:0000256" key="1">
    <source>
        <dbReference type="ARBA" id="ARBA00010759"/>
    </source>
</evidence>
<name>A0A6J6JUN9_9ZZZZ</name>
<dbReference type="Pfam" id="PF01327">
    <property type="entry name" value="Pep_deformylase"/>
    <property type="match status" value="1"/>
</dbReference>
<comment type="similarity">
    <text evidence="1">Belongs to the polypeptide deformylase family.</text>
</comment>
<accession>A0A6J6JUN9</accession>
<dbReference type="InterPro" id="IPR023635">
    <property type="entry name" value="Peptide_deformylase"/>
</dbReference>
<evidence type="ECO:0000313" key="2">
    <source>
        <dbReference type="EMBL" id="CAB4640188.1"/>
    </source>
</evidence>
<dbReference type="Gene3D" id="3.90.45.10">
    <property type="entry name" value="Peptide deformylase"/>
    <property type="match status" value="1"/>
</dbReference>
<proteinExistence type="inferred from homology"/>
<organism evidence="2">
    <name type="scientific">freshwater metagenome</name>
    <dbReference type="NCBI Taxonomy" id="449393"/>
    <lineage>
        <taxon>unclassified sequences</taxon>
        <taxon>metagenomes</taxon>
        <taxon>ecological metagenomes</taxon>
    </lineage>
</organism>
<gene>
    <name evidence="2" type="ORF">UFOPK2143_00578</name>
</gene>